<name>A0A1X7TK43_AMPQE</name>
<proteinExistence type="predicted"/>
<evidence type="ECO:0000313" key="1">
    <source>
        <dbReference type="EnsemblMetazoa" id="Aqu2.1.15235_001"/>
    </source>
</evidence>
<dbReference type="Gene3D" id="3.90.320.10">
    <property type="match status" value="1"/>
</dbReference>
<reference evidence="1" key="1">
    <citation type="submission" date="2017-05" db="UniProtKB">
        <authorList>
            <consortium name="EnsemblMetazoa"/>
        </authorList>
    </citation>
    <scope>IDENTIFICATION</scope>
</reference>
<dbReference type="AlphaFoldDB" id="A0A1X7TK43"/>
<organism evidence="1">
    <name type="scientific">Amphimedon queenslandica</name>
    <name type="common">Sponge</name>
    <dbReference type="NCBI Taxonomy" id="400682"/>
    <lineage>
        <taxon>Eukaryota</taxon>
        <taxon>Metazoa</taxon>
        <taxon>Porifera</taxon>
        <taxon>Demospongiae</taxon>
        <taxon>Heteroscleromorpha</taxon>
        <taxon>Haplosclerida</taxon>
        <taxon>Niphatidae</taxon>
        <taxon>Amphimedon</taxon>
    </lineage>
</organism>
<dbReference type="InterPro" id="IPR011604">
    <property type="entry name" value="PDDEXK-like_dom_sf"/>
</dbReference>
<accession>A0A1X7TK43</accession>
<dbReference type="InParanoid" id="A0A1X7TK43"/>
<sequence length="139" mass="15841">HEHRWGYLTALKISAICKTSVAKPSRSILIKILCRGTVPNTEPVQWGRKQDRKALAAYMEVSHAIHDLLEESKYGLFISSVAPHVSAFSDVMVLYMLWAWCAGNDFVCWTPVDTYIKRIFYDAKFVLVMVPNCMLSLVM</sequence>
<dbReference type="EnsemblMetazoa" id="Aqu2.1.15235_001">
    <property type="protein sequence ID" value="Aqu2.1.15235_001"/>
    <property type="gene ID" value="Aqu2.1.15235"/>
</dbReference>
<protein>
    <submittedName>
        <fullName evidence="1">Uncharacterized protein</fullName>
    </submittedName>
</protein>